<protein>
    <submittedName>
        <fullName evidence="1">Uncharacterized protein</fullName>
    </submittedName>
</protein>
<name>A0A1X3CJR5_9NEIS</name>
<sequence>MKAAVMLNTSNQSNPAPLHRCSIIVDGNTHRPDLFSLQLPETAGTALVSEAMLPQIRAVAALIAAMRHDFKQPSPNVFTEEADWFAARIIVLGVRRFHLDITLLPMLNLANRRAQAFAAARKLPFVPAEMRMSLHAGRPSNLLIVETECHLASSGNIVADSIALAGRLPKFSG</sequence>
<dbReference type="OrthoDB" id="8611334at2"/>
<dbReference type="AlphaFoldDB" id="A0A1X3CJR5"/>
<accession>A0A1X3CJR5</accession>
<gene>
    <name evidence="1" type="ORF">NCTC12227_00610</name>
</gene>
<proteinExistence type="predicted"/>
<reference evidence="1 2" key="1">
    <citation type="submission" date="2018-12" db="EMBL/GenBank/DDBJ databases">
        <authorList>
            <consortium name="Pathogen Informatics"/>
        </authorList>
    </citation>
    <scope>NUCLEOTIDE SEQUENCE [LARGE SCALE GENOMIC DNA]</scope>
    <source>
        <strain evidence="1 2">NCTC12227</strain>
    </source>
</reference>
<dbReference type="Proteomes" id="UP000268229">
    <property type="component" value="Chromosome"/>
</dbReference>
<dbReference type="KEGG" id="nani:NCTC12227_00610"/>
<organism evidence="1 2">
    <name type="scientific">Neisseria animaloris</name>
    <dbReference type="NCBI Taxonomy" id="326522"/>
    <lineage>
        <taxon>Bacteria</taxon>
        <taxon>Pseudomonadati</taxon>
        <taxon>Pseudomonadota</taxon>
        <taxon>Betaproteobacteria</taxon>
        <taxon>Neisseriales</taxon>
        <taxon>Neisseriaceae</taxon>
        <taxon>Neisseria</taxon>
    </lineage>
</organism>
<dbReference type="STRING" id="326522.BWD08_06785"/>
<dbReference type="EMBL" id="LR134516">
    <property type="protein sequence ID" value="VEJ20889.1"/>
    <property type="molecule type" value="Genomic_DNA"/>
</dbReference>
<dbReference type="RefSeq" id="WP_085390395.1">
    <property type="nucleotide sequence ID" value="NZ_JBGNXI010000005.1"/>
</dbReference>
<evidence type="ECO:0000313" key="2">
    <source>
        <dbReference type="Proteomes" id="UP000268229"/>
    </source>
</evidence>
<evidence type="ECO:0000313" key="1">
    <source>
        <dbReference type="EMBL" id="VEJ20889.1"/>
    </source>
</evidence>
<keyword evidence="2" id="KW-1185">Reference proteome</keyword>